<reference evidence="2 3" key="1">
    <citation type="submission" date="2016-08" db="EMBL/GenBank/DDBJ databases">
        <authorList>
            <consortium name="Lentinula edodes genome sequencing consortium"/>
            <person name="Sakamoto Y."/>
            <person name="Nakade K."/>
            <person name="Sato S."/>
            <person name="Yoshida Y."/>
            <person name="Miyazaki K."/>
            <person name="Natsume S."/>
            <person name="Konno N."/>
        </authorList>
    </citation>
    <scope>NUCLEOTIDE SEQUENCE [LARGE SCALE GENOMIC DNA]</scope>
    <source>
        <strain evidence="2 3">NBRC 111202</strain>
    </source>
</reference>
<gene>
    <name evidence="2" type="ORF">LENED_005149</name>
</gene>
<evidence type="ECO:0000313" key="3">
    <source>
        <dbReference type="Proteomes" id="UP000188533"/>
    </source>
</evidence>
<protein>
    <submittedName>
        <fullName evidence="2">Uncharacterized protein</fullName>
    </submittedName>
</protein>
<keyword evidence="3" id="KW-1185">Reference proteome</keyword>
<organism evidence="2 3">
    <name type="scientific">Lentinula edodes</name>
    <name type="common">Shiitake mushroom</name>
    <name type="synonym">Lentinus edodes</name>
    <dbReference type="NCBI Taxonomy" id="5353"/>
    <lineage>
        <taxon>Eukaryota</taxon>
        <taxon>Fungi</taxon>
        <taxon>Dikarya</taxon>
        <taxon>Basidiomycota</taxon>
        <taxon>Agaricomycotina</taxon>
        <taxon>Agaricomycetes</taxon>
        <taxon>Agaricomycetidae</taxon>
        <taxon>Agaricales</taxon>
        <taxon>Marasmiineae</taxon>
        <taxon>Omphalotaceae</taxon>
        <taxon>Lentinula</taxon>
    </lineage>
</organism>
<reference evidence="2 3" key="2">
    <citation type="submission" date="2017-02" db="EMBL/GenBank/DDBJ databases">
        <title>A genome survey and senescence transcriptome analysis in Lentinula edodes.</title>
        <authorList>
            <person name="Sakamoto Y."/>
            <person name="Nakade K."/>
            <person name="Sato S."/>
            <person name="Yoshida Y."/>
            <person name="Miyazaki K."/>
            <person name="Natsume S."/>
            <person name="Konno N."/>
        </authorList>
    </citation>
    <scope>NUCLEOTIDE SEQUENCE [LARGE SCALE GENOMIC DNA]</scope>
    <source>
        <strain evidence="2 3">NBRC 111202</strain>
    </source>
</reference>
<dbReference type="EMBL" id="BDGU01000148">
    <property type="protein sequence ID" value="GAW03423.1"/>
    <property type="molecule type" value="Genomic_DNA"/>
</dbReference>
<sequence>MISFVFISNQKRSPRLLQKSVGFTSQEKSSGSPLATTKIFPQNSTPRFNIPISERPKQMMESAMIFELGQTMESVHCHQRLSAYSFNTSVRRTEKVPGVIQRRRTLGQFYVIDVE</sequence>
<name>A0A1Q3E849_LENED</name>
<dbReference type="Proteomes" id="UP000188533">
    <property type="component" value="Unassembled WGS sequence"/>
</dbReference>
<feature type="compositionally biased region" description="Polar residues" evidence="1">
    <location>
        <begin position="27"/>
        <end position="47"/>
    </location>
</feature>
<evidence type="ECO:0000313" key="2">
    <source>
        <dbReference type="EMBL" id="GAW03423.1"/>
    </source>
</evidence>
<dbReference type="AlphaFoldDB" id="A0A1Q3E849"/>
<evidence type="ECO:0000256" key="1">
    <source>
        <dbReference type="SAM" id="MobiDB-lite"/>
    </source>
</evidence>
<feature type="region of interest" description="Disordered" evidence="1">
    <location>
        <begin position="27"/>
        <end position="50"/>
    </location>
</feature>
<comment type="caution">
    <text evidence="2">The sequence shown here is derived from an EMBL/GenBank/DDBJ whole genome shotgun (WGS) entry which is preliminary data.</text>
</comment>
<proteinExistence type="predicted"/>
<accession>A0A1Q3E849</accession>